<dbReference type="Pfam" id="PF18545">
    <property type="entry name" value="HalOD1"/>
    <property type="match status" value="1"/>
</dbReference>
<dbReference type="AlphaFoldDB" id="A0A8T8WIE7"/>
<keyword evidence="3" id="KW-1185">Reference proteome</keyword>
<keyword evidence="2" id="KW-0614">Plasmid</keyword>
<evidence type="ECO:0000313" key="2">
    <source>
        <dbReference type="EMBL" id="QZP39566.1"/>
    </source>
</evidence>
<proteinExistence type="predicted"/>
<dbReference type="Proteomes" id="UP000826254">
    <property type="component" value="Plasmid unnamed2"/>
</dbReference>
<accession>A0A8T8WIE7</accession>
<dbReference type="GeneID" id="67180186"/>
<feature type="domain" description="Halobacterial output" evidence="1">
    <location>
        <begin position="5"/>
        <end position="74"/>
    </location>
</feature>
<gene>
    <name evidence="2" type="ORF">K6T50_18550</name>
</gene>
<sequence>MSGYSVQIVQKVADKEDMHPTELDCTLGDVVDPDALNQLIESLEENDENSNAVLRFGFCGYTVSVSPAGNIEIH</sequence>
<reference evidence="2 3" key="1">
    <citation type="journal article" date="2021" name="Int. J. Syst. Evol. Microbiol.">
        <title>Halobaculum halophilum sp. nov. and Halobaculum salinum sp. nov., isolated from salt lake and saline soil.</title>
        <authorList>
            <person name="Cui H.L."/>
            <person name="Shi X.W."/>
            <person name="Yin X.M."/>
            <person name="Yang X.Y."/>
            <person name="Hou J."/>
            <person name="Zhu L."/>
        </authorList>
    </citation>
    <scope>NUCLEOTIDE SEQUENCE [LARGE SCALE GENOMIC DNA]</scope>
    <source>
        <strain evidence="2 3">NBRC 109044</strain>
    </source>
</reference>
<dbReference type="RefSeq" id="WP_222609315.1">
    <property type="nucleotide sequence ID" value="NZ_CP081960.1"/>
</dbReference>
<evidence type="ECO:0000259" key="1">
    <source>
        <dbReference type="Pfam" id="PF18545"/>
    </source>
</evidence>
<name>A0A8T8WIE7_9EURY</name>
<dbReference type="EMBL" id="CP081960">
    <property type="protein sequence ID" value="QZP39566.1"/>
    <property type="molecule type" value="Genomic_DNA"/>
</dbReference>
<evidence type="ECO:0000313" key="3">
    <source>
        <dbReference type="Proteomes" id="UP000826254"/>
    </source>
</evidence>
<geneLocation type="plasmid" evidence="2 3">
    <name>unnamed2</name>
</geneLocation>
<organism evidence="2 3">
    <name type="scientific">Halobaculum magnesiiphilum</name>
    <dbReference type="NCBI Taxonomy" id="1017351"/>
    <lineage>
        <taxon>Archaea</taxon>
        <taxon>Methanobacteriati</taxon>
        <taxon>Methanobacteriota</taxon>
        <taxon>Stenosarchaea group</taxon>
        <taxon>Halobacteria</taxon>
        <taxon>Halobacteriales</taxon>
        <taxon>Haloferacaceae</taxon>
        <taxon>Halobaculum</taxon>
    </lineage>
</organism>
<protein>
    <recommendedName>
        <fullName evidence="1">Halobacterial output domain-containing protein</fullName>
    </recommendedName>
</protein>
<dbReference type="InterPro" id="IPR040624">
    <property type="entry name" value="HalOD1"/>
</dbReference>
<dbReference type="KEGG" id="hmp:K6T50_18550"/>